<evidence type="ECO:0008006" key="4">
    <source>
        <dbReference type="Google" id="ProtNLM"/>
    </source>
</evidence>
<feature type="signal peptide" evidence="1">
    <location>
        <begin position="1"/>
        <end position="20"/>
    </location>
</feature>
<evidence type="ECO:0000256" key="1">
    <source>
        <dbReference type="SAM" id="SignalP"/>
    </source>
</evidence>
<dbReference type="SUPFAM" id="SSF56925">
    <property type="entry name" value="OMPA-like"/>
    <property type="match status" value="1"/>
</dbReference>
<name>A0A7X1AW41_9BACT</name>
<gene>
    <name evidence="2" type="ORF">H5P30_00040</name>
</gene>
<dbReference type="AlphaFoldDB" id="A0A7X1AW41"/>
<proteinExistence type="predicted"/>
<dbReference type="RefSeq" id="WP_185690921.1">
    <property type="nucleotide sequence ID" value="NZ_JACHVA010000001.1"/>
</dbReference>
<dbReference type="Gene3D" id="2.40.160.20">
    <property type="match status" value="1"/>
</dbReference>
<organism evidence="2 3">
    <name type="scientific">Puniceicoccus vermicola</name>
    <dbReference type="NCBI Taxonomy" id="388746"/>
    <lineage>
        <taxon>Bacteria</taxon>
        <taxon>Pseudomonadati</taxon>
        <taxon>Verrucomicrobiota</taxon>
        <taxon>Opitutia</taxon>
        <taxon>Puniceicoccales</taxon>
        <taxon>Puniceicoccaceae</taxon>
        <taxon>Puniceicoccus</taxon>
    </lineage>
</organism>
<keyword evidence="3" id="KW-1185">Reference proteome</keyword>
<evidence type="ECO:0000313" key="2">
    <source>
        <dbReference type="EMBL" id="MBC2600163.1"/>
    </source>
</evidence>
<comment type="caution">
    <text evidence="2">The sequence shown here is derived from an EMBL/GenBank/DDBJ whole genome shotgun (WGS) entry which is preliminary data.</text>
</comment>
<dbReference type="Proteomes" id="UP000525652">
    <property type="component" value="Unassembled WGS sequence"/>
</dbReference>
<sequence>MNKSLLLLPLVSAFSLSAFGQQADNSASSTKGSFFANVSGNYIFPGEDEWDYAVGGEAHAGVYLTENLRIFGLVGYTNWELESESDSFDGASIGLSGDAGIISAGGGIDFLIPVTDSSSLTLSASIQYQFVDSSVYLSASDAEESERAKVDLDDAAAVYVGADYYFPISDSLDIFVGGGYLFNISKSDVSIFGIQDGTDTAFDGATIRAGLQF</sequence>
<reference evidence="2 3" key="1">
    <citation type="submission" date="2020-07" db="EMBL/GenBank/DDBJ databases">
        <authorList>
            <person name="Feng X."/>
        </authorList>
    </citation>
    <scope>NUCLEOTIDE SEQUENCE [LARGE SCALE GENOMIC DNA]</scope>
    <source>
        <strain evidence="2 3">JCM14086</strain>
    </source>
</reference>
<protein>
    <recommendedName>
        <fullName evidence="4">Outer membrane protein beta-barrel domain-containing protein</fullName>
    </recommendedName>
</protein>
<keyword evidence="1" id="KW-0732">Signal</keyword>
<feature type="chain" id="PRO_5030753162" description="Outer membrane protein beta-barrel domain-containing protein" evidence="1">
    <location>
        <begin position="21"/>
        <end position="213"/>
    </location>
</feature>
<evidence type="ECO:0000313" key="3">
    <source>
        <dbReference type="Proteomes" id="UP000525652"/>
    </source>
</evidence>
<dbReference type="EMBL" id="JACHVA010000001">
    <property type="protein sequence ID" value="MBC2600163.1"/>
    <property type="molecule type" value="Genomic_DNA"/>
</dbReference>
<dbReference type="InterPro" id="IPR011250">
    <property type="entry name" value="OMP/PagP_B-barrel"/>
</dbReference>
<accession>A0A7X1AW41</accession>